<dbReference type="GO" id="GO:0071949">
    <property type="term" value="F:FAD binding"/>
    <property type="evidence" value="ECO:0007669"/>
    <property type="project" value="InterPro"/>
</dbReference>
<evidence type="ECO:0000256" key="7">
    <source>
        <dbReference type="ARBA" id="ARBA00038897"/>
    </source>
</evidence>
<organism evidence="9 10">
    <name type="scientific">Sinorhizobium fredii (strain NBRC 101917 / NGR234)</name>
    <dbReference type="NCBI Taxonomy" id="394"/>
    <lineage>
        <taxon>Bacteria</taxon>
        <taxon>Pseudomonadati</taxon>
        <taxon>Pseudomonadota</taxon>
        <taxon>Alphaproteobacteria</taxon>
        <taxon>Hyphomicrobiales</taxon>
        <taxon>Rhizobiaceae</taxon>
        <taxon>Sinorhizobium/Ensifer group</taxon>
        <taxon>Sinorhizobium</taxon>
    </lineage>
</organism>
<dbReference type="FunFam" id="1.10.45.10:FF:000001">
    <property type="entry name" value="D-lactate dehydrogenase mitochondrial"/>
    <property type="match status" value="1"/>
</dbReference>
<dbReference type="InterPro" id="IPR004113">
    <property type="entry name" value="FAD-bd_oxidored_4_C"/>
</dbReference>
<evidence type="ECO:0000256" key="4">
    <source>
        <dbReference type="ARBA" id="ARBA00022827"/>
    </source>
</evidence>
<proteinExistence type="inferred from homology"/>
<dbReference type="GO" id="GO:1903457">
    <property type="term" value="P:lactate catabolic process"/>
    <property type="evidence" value="ECO:0007669"/>
    <property type="project" value="TreeGrafter"/>
</dbReference>
<accession>C3MEF7</accession>
<keyword evidence="4" id="KW-0274">FAD</keyword>
<evidence type="ECO:0000256" key="3">
    <source>
        <dbReference type="ARBA" id="ARBA00022630"/>
    </source>
</evidence>
<gene>
    <name evidence="9" type="ordered locus">NGR_c20630</name>
</gene>
<dbReference type="PATRIC" id="fig|394.7.peg.4887"/>
<dbReference type="Proteomes" id="UP000001054">
    <property type="component" value="Chromosome"/>
</dbReference>
<keyword evidence="5" id="KW-0809">Transit peptide</keyword>
<dbReference type="Pfam" id="PF02913">
    <property type="entry name" value="FAD-oxidase_C"/>
    <property type="match status" value="1"/>
</dbReference>
<dbReference type="Gene3D" id="1.10.45.10">
    <property type="entry name" value="Vanillyl-alcohol Oxidase, Chain A, domain 4"/>
    <property type="match status" value="1"/>
</dbReference>
<sequence>MRAFKTLRRPVFSGRTSHGKENVVALKAIKAGSRNESGIAAAKTLLGGRFGDRFQTGEAIRAQHANTTTYIPAQLPDAVVFPENAAEVREIVEIASAHRVPLIAFGTGSSLEGHVNAPQGGISVDMMRMNRILAVNAEDLDCTVEPGVTREELNTYLRDTGLFFPIDPGANASIGGMASTRASGTNAVRYGTMKENVLAVTAVVAGGREIRTAHRARKSSAGYDLTRLFVGAEGTLGIITSITLRLQGIPEVISGGVCPFPTIADACNAVIVTIQSGIPVARIELLDAVQMQACNAYSGLNYAETPTLFVEFHGSAEGVELQSRQFAEIASEFGSTGFVWTTNPEERARLWKARHNAYWAQKSLKPGAAILATDVCVPISRLADCVAATHEDIAAHGLIAPIVGHAGDGNFHVGVLFDDRDPADVARVEAFVERLNSRALSMDGTCTGEHGIGQGKMPFLEAELGGALDLMRQIKRSLDPDNIFNPGKIFT</sequence>
<comment type="cofactor">
    <cofactor evidence="1">
        <name>FAD</name>
        <dbReference type="ChEBI" id="CHEBI:57692"/>
    </cofactor>
</comment>
<dbReference type="SUPFAM" id="SSF55103">
    <property type="entry name" value="FAD-linked oxidases, C-terminal domain"/>
    <property type="match status" value="1"/>
</dbReference>
<dbReference type="AlphaFoldDB" id="C3MEF7"/>
<dbReference type="Gene3D" id="3.30.465.10">
    <property type="match status" value="1"/>
</dbReference>
<dbReference type="Pfam" id="PF01565">
    <property type="entry name" value="FAD_binding_4"/>
    <property type="match status" value="1"/>
</dbReference>
<dbReference type="FunFam" id="3.30.465.10:FF:000016">
    <property type="entry name" value="probable D-lactate dehydrogenase, mitochondrial"/>
    <property type="match status" value="1"/>
</dbReference>
<dbReference type="KEGG" id="rhi:NGR_c20630"/>
<dbReference type="GO" id="GO:0008720">
    <property type="term" value="F:D-lactate dehydrogenase (NAD+) activity"/>
    <property type="evidence" value="ECO:0007669"/>
    <property type="project" value="TreeGrafter"/>
</dbReference>
<dbReference type="InterPro" id="IPR016169">
    <property type="entry name" value="FAD-bd_PCMH_sub2"/>
</dbReference>
<dbReference type="GO" id="GO:0004458">
    <property type="term" value="F:D-lactate dehydrogenase (cytochrome) activity"/>
    <property type="evidence" value="ECO:0007669"/>
    <property type="project" value="UniProtKB-EC"/>
</dbReference>
<evidence type="ECO:0000256" key="1">
    <source>
        <dbReference type="ARBA" id="ARBA00001974"/>
    </source>
</evidence>
<keyword evidence="10" id="KW-1185">Reference proteome</keyword>
<dbReference type="EMBL" id="CP001389">
    <property type="protein sequence ID" value="ACP25826.1"/>
    <property type="molecule type" value="Genomic_DNA"/>
</dbReference>
<dbReference type="OrthoDB" id="9811557at2"/>
<dbReference type="InterPro" id="IPR016171">
    <property type="entry name" value="Vanillyl_alc_oxidase_C-sub2"/>
</dbReference>
<dbReference type="STRING" id="394.NGR_c20630"/>
<evidence type="ECO:0000256" key="5">
    <source>
        <dbReference type="ARBA" id="ARBA00022946"/>
    </source>
</evidence>
<dbReference type="SUPFAM" id="SSF56176">
    <property type="entry name" value="FAD-binding/transporter-associated domain-like"/>
    <property type="match status" value="1"/>
</dbReference>
<dbReference type="FunFam" id="3.30.70.2740:FF:000001">
    <property type="entry name" value="D-lactate dehydrogenase mitochondrial"/>
    <property type="match status" value="1"/>
</dbReference>
<evidence type="ECO:0000259" key="8">
    <source>
        <dbReference type="PROSITE" id="PS51387"/>
    </source>
</evidence>
<keyword evidence="3" id="KW-0285">Flavoprotein</keyword>
<evidence type="ECO:0000256" key="2">
    <source>
        <dbReference type="ARBA" id="ARBA00008000"/>
    </source>
</evidence>
<dbReference type="EC" id="1.1.2.4" evidence="7"/>
<dbReference type="HOGENOM" id="CLU_017779_3_0_5"/>
<evidence type="ECO:0000256" key="6">
    <source>
        <dbReference type="ARBA" id="ARBA00023002"/>
    </source>
</evidence>
<keyword evidence="6" id="KW-0560">Oxidoreductase</keyword>
<protein>
    <recommendedName>
        <fullName evidence="7">D-lactate dehydrogenase (cytochrome)</fullName>
        <ecNumber evidence="7">1.1.2.4</ecNumber>
    </recommendedName>
</protein>
<dbReference type="PROSITE" id="PS51387">
    <property type="entry name" value="FAD_PCMH"/>
    <property type="match status" value="1"/>
</dbReference>
<name>C3MEF7_SINFN</name>
<dbReference type="PANTHER" id="PTHR11748">
    <property type="entry name" value="D-LACTATE DEHYDROGENASE"/>
    <property type="match status" value="1"/>
</dbReference>
<dbReference type="InterPro" id="IPR016166">
    <property type="entry name" value="FAD-bd_PCMH"/>
</dbReference>
<dbReference type="InterPro" id="IPR036318">
    <property type="entry name" value="FAD-bd_PCMH-like_sf"/>
</dbReference>
<feature type="domain" description="FAD-binding PCMH-type" evidence="8">
    <location>
        <begin position="72"/>
        <end position="249"/>
    </location>
</feature>
<reference evidence="9 10" key="1">
    <citation type="journal article" date="2009" name="Appl. Environ. Microbiol.">
        <title>Rhizobium sp. strain NGR234 possesses a remarkable number of secretion systems.</title>
        <authorList>
            <person name="Schmeisser C."/>
            <person name="Liesegang H."/>
            <person name="Krysciak D."/>
            <person name="Bakkou N."/>
            <person name="Le Quere A."/>
            <person name="Wollherr A."/>
            <person name="Heinemeyer I."/>
            <person name="Morgenstern B."/>
            <person name="Pommerening-Roeser A."/>
            <person name="Flores M."/>
            <person name="Palacios R."/>
            <person name="Brenner S."/>
            <person name="Gottschalk G."/>
            <person name="Schmitz R.A."/>
            <person name="Broughton W.J."/>
            <person name="Perret X."/>
            <person name="Strittmatter A.W."/>
            <person name="Streit W.R."/>
        </authorList>
    </citation>
    <scope>NUCLEOTIDE SEQUENCE [LARGE SCALE GENOMIC DNA]</scope>
    <source>
        <strain evidence="10">NBRC 101917 / NGR234</strain>
    </source>
</reference>
<dbReference type="InterPro" id="IPR006094">
    <property type="entry name" value="Oxid_FAD_bind_N"/>
</dbReference>
<dbReference type="eggNOG" id="COG0277">
    <property type="taxonomic scope" value="Bacteria"/>
</dbReference>
<evidence type="ECO:0000313" key="10">
    <source>
        <dbReference type="Proteomes" id="UP000001054"/>
    </source>
</evidence>
<comment type="similarity">
    <text evidence="2">Belongs to the FAD-binding oxidoreductase/transferase type 4 family.</text>
</comment>
<evidence type="ECO:0000313" key="9">
    <source>
        <dbReference type="EMBL" id="ACP25826.1"/>
    </source>
</evidence>
<dbReference type="InterPro" id="IPR016164">
    <property type="entry name" value="FAD-linked_Oxase-like_C"/>
</dbReference>
<dbReference type="Gene3D" id="3.30.70.2740">
    <property type="match status" value="1"/>
</dbReference>
<dbReference type="PANTHER" id="PTHR11748:SF111">
    <property type="entry name" value="D-LACTATE DEHYDROGENASE, MITOCHONDRIAL-RELATED"/>
    <property type="match status" value="1"/>
</dbReference>